<dbReference type="EMBL" id="JAIOUQ010000017">
    <property type="protein sequence ID" value="MBZ2167018.1"/>
    <property type="molecule type" value="Genomic_DNA"/>
</dbReference>
<name>A0A8T5UTD7_9EURY</name>
<evidence type="ECO:0000313" key="2">
    <source>
        <dbReference type="Proteomes" id="UP000825933"/>
    </source>
</evidence>
<gene>
    <name evidence="1" type="ORF">K8N75_13315</name>
</gene>
<dbReference type="Proteomes" id="UP000825933">
    <property type="component" value="Unassembled WGS sequence"/>
</dbReference>
<comment type="caution">
    <text evidence="1">The sequence shown here is derived from an EMBL/GenBank/DDBJ whole genome shotgun (WGS) entry which is preliminary data.</text>
</comment>
<proteinExistence type="predicted"/>
<dbReference type="AlphaFoldDB" id="A0A8T5UTD7"/>
<organism evidence="1 2">
    <name type="scientific">Methanobacterium spitsbergense</name>
    <dbReference type="NCBI Taxonomy" id="2874285"/>
    <lineage>
        <taxon>Archaea</taxon>
        <taxon>Methanobacteriati</taxon>
        <taxon>Methanobacteriota</taxon>
        <taxon>Methanomada group</taxon>
        <taxon>Methanobacteria</taxon>
        <taxon>Methanobacteriales</taxon>
        <taxon>Methanobacteriaceae</taxon>
        <taxon>Methanobacterium</taxon>
    </lineage>
</organism>
<dbReference type="RefSeq" id="WP_223792557.1">
    <property type="nucleotide sequence ID" value="NZ_JAIOUQ010000017.1"/>
</dbReference>
<protein>
    <submittedName>
        <fullName evidence="1">Uncharacterized protein</fullName>
    </submittedName>
</protein>
<accession>A0A8T5UTD7</accession>
<sequence>MADPVVSFYKEDDITELNDLNPEDHGSAIIGSESEPQIIHIWNDKEAVAGSTPMYNVKIKVVTELLGDSGGENADGAELVEESWGYIKSITNEDVEYTQIGAGTEFIIGEIDSDNFVSIELKIDVPSDATPIVPDGDIRFKLAVIYDLTET</sequence>
<reference evidence="2" key="1">
    <citation type="journal article" date="2022" name="Microbiol. Resour. Announc.">
        <title>Draft Genome Sequence of a Methanogenic Archaeon from West Spitsbergen Permafrost.</title>
        <authorList>
            <person name="Trubitsyn V."/>
            <person name="Rivkina E."/>
            <person name="Shcherbakova V."/>
        </authorList>
    </citation>
    <scope>NUCLEOTIDE SEQUENCE [LARGE SCALE GENOMIC DNA]</scope>
    <source>
        <strain evidence="2">VT</strain>
    </source>
</reference>
<evidence type="ECO:0000313" key="1">
    <source>
        <dbReference type="EMBL" id="MBZ2167018.1"/>
    </source>
</evidence>
<keyword evidence="2" id="KW-1185">Reference proteome</keyword>